<protein>
    <submittedName>
        <fullName evidence="1">Uncharacterized protein</fullName>
    </submittedName>
</protein>
<gene>
    <name evidence="1" type="ORF">DFL_003042</name>
</gene>
<accession>A0A437ACN3</accession>
<dbReference type="GeneID" id="93585353"/>
<organism evidence="1 2">
    <name type="scientific">Arthrobotrys flagrans</name>
    <name type="common">Nematode-trapping fungus</name>
    <name type="synonym">Trichothecium flagrans</name>
    <dbReference type="NCBI Taxonomy" id="97331"/>
    <lineage>
        <taxon>Eukaryota</taxon>
        <taxon>Fungi</taxon>
        <taxon>Dikarya</taxon>
        <taxon>Ascomycota</taxon>
        <taxon>Pezizomycotina</taxon>
        <taxon>Orbiliomycetes</taxon>
        <taxon>Orbiliales</taxon>
        <taxon>Orbiliaceae</taxon>
        <taxon>Arthrobotrys</taxon>
    </lineage>
</organism>
<sequence length="393" mass="45640">MSSSTQYYTAPLVDYGPPNSSFFDASAHDGEKIDPNLDHQLQIDPDLENYRYTPSGNINNQLSVRFRQPNQHNTHMQEFYFRCGCCRKDGPTFTEEMITFRLEELRIKEDLLLCRECQTDRFPGLEEWRFRDIFKNSAAIPSNAMIRVLSPRSYHNGQQSSWQKEKIPPHLHRNRYSPDVCRRWLIPSLPFVWPLWSVKAEPIGGAEVPTSESTSGSTEELIDKTLHESLKELPEESFEAEAPADGNITKPKIIPYKCALCGRERDEKPSDFLDHIARYMGRFKSSLCTEEEKRENLPRRKKRLPLDLFARYGDALSHLRNTTTFAKYHGHVSSKDIEDCIELNSQDDILRRGLAEWRKRKQTSAGSREIILAEARPIHDKRRMERDGMPNHS</sequence>
<dbReference type="RefSeq" id="XP_067494415.1">
    <property type="nucleotide sequence ID" value="XM_067631917.1"/>
</dbReference>
<dbReference type="AlphaFoldDB" id="A0A437ACN3"/>
<reference evidence="1 2" key="1">
    <citation type="submission" date="2019-01" db="EMBL/GenBank/DDBJ databases">
        <title>Intercellular communication is required for trap formation in the nematode-trapping fungus Duddingtonia flagrans.</title>
        <authorList>
            <person name="Youssar L."/>
            <person name="Wernet V."/>
            <person name="Hensel N."/>
            <person name="Hildebrandt H.-G."/>
            <person name="Fischer R."/>
        </authorList>
    </citation>
    <scope>NUCLEOTIDE SEQUENCE [LARGE SCALE GENOMIC DNA]</scope>
    <source>
        <strain evidence="1 2">CBS H-5679</strain>
    </source>
</reference>
<evidence type="ECO:0000313" key="1">
    <source>
        <dbReference type="EMBL" id="RVD88871.1"/>
    </source>
</evidence>
<evidence type="ECO:0000313" key="2">
    <source>
        <dbReference type="Proteomes" id="UP000283090"/>
    </source>
</evidence>
<keyword evidence="2" id="KW-1185">Reference proteome</keyword>
<dbReference type="EMBL" id="SAEB01000003">
    <property type="protein sequence ID" value="RVD88871.1"/>
    <property type="molecule type" value="Genomic_DNA"/>
</dbReference>
<comment type="caution">
    <text evidence="1">The sequence shown here is derived from an EMBL/GenBank/DDBJ whole genome shotgun (WGS) entry which is preliminary data.</text>
</comment>
<dbReference type="OrthoDB" id="5354830at2759"/>
<dbReference type="Proteomes" id="UP000283090">
    <property type="component" value="Unassembled WGS sequence"/>
</dbReference>
<proteinExistence type="predicted"/>
<name>A0A437ACN3_ARTFL</name>
<dbReference type="VEuPathDB" id="FungiDB:DFL_003042"/>